<evidence type="ECO:0000313" key="3">
    <source>
        <dbReference type="Proteomes" id="UP000244201"/>
    </source>
</evidence>
<dbReference type="Proteomes" id="UP000244201">
    <property type="component" value="Chromosome"/>
</dbReference>
<organism evidence="2 3">
    <name type="scientific">Streptomyces lunaelactis</name>
    <dbReference type="NCBI Taxonomy" id="1535768"/>
    <lineage>
        <taxon>Bacteria</taxon>
        <taxon>Bacillati</taxon>
        <taxon>Actinomycetota</taxon>
        <taxon>Actinomycetes</taxon>
        <taxon>Kitasatosporales</taxon>
        <taxon>Streptomycetaceae</taxon>
        <taxon>Streptomyces</taxon>
    </lineage>
</organism>
<feature type="compositionally biased region" description="Polar residues" evidence="1">
    <location>
        <begin position="1"/>
        <end position="24"/>
    </location>
</feature>
<dbReference type="OrthoDB" id="4209615at2"/>
<proteinExistence type="predicted"/>
<keyword evidence="3" id="KW-1185">Reference proteome</keyword>
<evidence type="ECO:0000256" key="1">
    <source>
        <dbReference type="SAM" id="MobiDB-lite"/>
    </source>
</evidence>
<gene>
    <name evidence="2" type="ORF">SLUN_04790</name>
</gene>
<name>A0A2R4SXM3_9ACTN</name>
<dbReference type="GeneID" id="55654583"/>
<dbReference type="AlphaFoldDB" id="A0A2R4SXM3"/>
<sequence length="201" mass="20581">MGYGSDNNTPSVTNDPPGTSDNVTPPSPAWTGDPSISEGLGGVLYNPFDVPAVPSNGADDSNGTSIHTPSMDLFANNVDQLIKPVNDAAAALGGISIDSGSFYHANKIREDISGLNGDAGLKVKFIQALGALTTGLTELRDGMRTLSANYATTEDANNMDARDFQDALSSAVDSFNTVMTSQGGEGNVSIDTGSTTTTTAA</sequence>
<evidence type="ECO:0000313" key="2">
    <source>
        <dbReference type="EMBL" id="AVZ71608.1"/>
    </source>
</evidence>
<accession>A0A2R4SXM3</accession>
<feature type="region of interest" description="Disordered" evidence="1">
    <location>
        <begin position="1"/>
        <end position="36"/>
    </location>
</feature>
<reference evidence="2 3" key="1">
    <citation type="submission" date="2018-01" db="EMBL/GenBank/DDBJ databases">
        <title>Complete genome sequence of Streptomyces lunaelactis MM109T, a Ferroverdin A producer isolated from cave moonmilk deposits.</title>
        <authorList>
            <person name="Naome A."/>
            <person name="Martinet L."/>
            <person name="Maciejewska M."/>
            <person name="Anderssen S."/>
            <person name="Adam D."/>
            <person name="Tenconi E."/>
            <person name="Deflandre B."/>
            <person name="Arguelles-Arias A."/>
            <person name="Calusinska M."/>
            <person name="Copieters W."/>
            <person name="Karim L."/>
            <person name="Hanikenne M."/>
            <person name="Baurain D."/>
            <person name="van Wezel G."/>
            <person name="Smargiasso N."/>
            <person name="de Pauw E."/>
            <person name="Delfosse P."/>
            <person name="Rigali S."/>
        </authorList>
    </citation>
    <scope>NUCLEOTIDE SEQUENCE [LARGE SCALE GENOMIC DNA]</scope>
    <source>
        <strain evidence="2 3">MM109</strain>
    </source>
</reference>
<dbReference type="KEGG" id="slk:SLUN_04790"/>
<dbReference type="RefSeq" id="WP_108147298.1">
    <property type="nucleotide sequence ID" value="NZ_CP026304.1"/>
</dbReference>
<protein>
    <submittedName>
        <fullName evidence="2">Uncharacterized protein</fullName>
    </submittedName>
</protein>
<dbReference type="EMBL" id="CP026304">
    <property type="protein sequence ID" value="AVZ71608.1"/>
    <property type="molecule type" value="Genomic_DNA"/>
</dbReference>